<feature type="region of interest" description="G5" evidence="6">
    <location>
        <begin position="187"/>
        <end position="189"/>
    </location>
</feature>
<feature type="region of interest" description="G1" evidence="6">
    <location>
        <begin position="27"/>
        <end position="34"/>
    </location>
</feature>
<dbReference type="Gene3D" id="3.40.50.300">
    <property type="entry name" value="P-loop containing nucleotide triphosphate hydrolases"/>
    <property type="match status" value="1"/>
</dbReference>
<dbReference type="NCBIfam" id="TIGR00231">
    <property type="entry name" value="small_GTP"/>
    <property type="match status" value="1"/>
</dbReference>
<protein>
    <recommendedName>
        <fullName evidence="2">GTPase Era, mitochondrial</fullName>
    </recommendedName>
    <alternativeName>
        <fullName evidence="5">ERA-like protein 1</fullName>
    </alternativeName>
</protein>
<feature type="region of interest" description="G3" evidence="6">
    <location>
        <begin position="74"/>
        <end position="77"/>
    </location>
</feature>
<dbReference type="InterPro" id="IPR027417">
    <property type="entry name" value="P-loop_NTPase"/>
</dbReference>
<keyword evidence="3 6" id="KW-0547">Nucleotide-binding</keyword>
<proteinExistence type="evidence at transcript level"/>
<evidence type="ECO:0000313" key="8">
    <source>
        <dbReference type="EMBL" id="CDG71766.1"/>
    </source>
</evidence>
<name>T2MI30_HYDVU</name>
<dbReference type="OMA" id="WAEVDVI"/>
<dbReference type="AlphaFoldDB" id="T2MI30"/>
<dbReference type="FunFam" id="3.40.50.300:FF:002220">
    <property type="entry name" value="GTPase Era, mitochondrial"/>
    <property type="match status" value="1"/>
</dbReference>
<feature type="region of interest" description="G4" evidence="6">
    <location>
        <begin position="143"/>
        <end position="146"/>
    </location>
</feature>
<dbReference type="PROSITE" id="PS51713">
    <property type="entry name" value="G_ERA"/>
    <property type="match status" value="1"/>
</dbReference>
<dbReference type="EMBL" id="HAAD01005534">
    <property type="protein sequence ID" value="CDG71766.1"/>
    <property type="molecule type" value="mRNA"/>
</dbReference>
<dbReference type="PANTHER" id="PTHR42698:SF1">
    <property type="entry name" value="GTPASE ERA, MITOCHONDRIAL"/>
    <property type="match status" value="1"/>
</dbReference>
<evidence type="ECO:0000256" key="1">
    <source>
        <dbReference type="ARBA" id="ARBA00007921"/>
    </source>
</evidence>
<dbReference type="PANTHER" id="PTHR42698">
    <property type="entry name" value="GTPASE ERA"/>
    <property type="match status" value="1"/>
</dbReference>
<keyword evidence="4 6" id="KW-0342">GTP-binding</keyword>
<dbReference type="GO" id="GO:0019843">
    <property type="term" value="F:rRNA binding"/>
    <property type="evidence" value="ECO:0007669"/>
    <property type="project" value="TreeGrafter"/>
</dbReference>
<dbReference type="KEGG" id="hmg:100203338"/>
<dbReference type="Pfam" id="PF01926">
    <property type="entry name" value="MMR_HSR1"/>
    <property type="match status" value="1"/>
</dbReference>
<dbReference type="InterPro" id="IPR006073">
    <property type="entry name" value="GTP-bd"/>
</dbReference>
<organism evidence="8">
    <name type="scientific">Hydra vulgaris</name>
    <name type="common">Hydra</name>
    <name type="synonym">Hydra attenuata</name>
    <dbReference type="NCBI Taxonomy" id="6087"/>
    <lineage>
        <taxon>Eukaryota</taxon>
        <taxon>Metazoa</taxon>
        <taxon>Cnidaria</taxon>
        <taxon>Hydrozoa</taxon>
        <taxon>Hydroidolina</taxon>
        <taxon>Anthoathecata</taxon>
        <taxon>Aplanulata</taxon>
        <taxon>Hydridae</taxon>
        <taxon>Hydra</taxon>
    </lineage>
</organism>
<accession>T2MI30</accession>
<dbReference type="OrthoDB" id="8954335at2759"/>
<evidence type="ECO:0000256" key="4">
    <source>
        <dbReference type="ARBA" id="ARBA00023134"/>
    </source>
</evidence>
<feature type="domain" description="Era-type G" evidence="7">
    <location>
        <begin position="19"/>
        <end position="209"/>
    </location>
</feature>
<dbReference type="InterPro" id="IPR005225">
    <property type="entry name" value="Small_GTP-bd"/>
</dbReference>
<evidence type="ECO:0000256" key="5">
    <source>
        <dbReference type="ARBA" id="ARBA00030975"/>
    </source>
</evidence>
<dbReference type="InterPro" id="IPR030388">
    <property type="entry name" value="G_ERA_dom"/>
</dbReference>
<gene>
    <name evidence="8" type="primary">ERAL1</name>
</gene>
<evidence type="ECO:0000256" key="3">
    <source>
        <dbReference type="ARBA" id="ARBA00022741"/>
    </source>
</evidence>
<dbReference type="GO" id="GO:0000028">
    <property type="term" value="P:ribosomal small subunit assembly"/>
    <property type="evidence" value="ECO:0007669"/>
    <property type="project" value="TreeGrafter"/>
</dbReference>
<evidence type="ECO:0000256" key="2">
    <source>
        <dbReference type="ARBA" id="ARBA00019149"/>
    </source>
</evidence>
<dbReference type="InterPro" id="IPR015946">
    <property type="entry name" value="KH_dom-like_a/b"/>
</dbReference>
<dbReference type="GO" id="GO:0005525">
    <property type="term" value="F:GTP binding"/>
    <property type="evidence" value="ECO:0007669"/>
    <property type="project" value="UniProtKB-UniRule"/>
</dbReference>
<dbReference type="Gene3D" id="3.30.300.20">
    <property type="match status" value="1"/>
</dbReference>
<dbReference type="CDD" id="cd04163">
    <property type="entry name" value="Era"/>
    <property type="match status" value="1"/>
</dbReference>
<dbReference type="InterPro" id="IPR005662">
    <property type="entry name" value="GTPase_Era-like"/>
</dbReference>
<dbReference type="SUPFAM" id="SSF54814">
    <property type="entry name" value="Prokaryotic type KH domain (KH-domain type II)"/>
    <property type="match status" value="1"/>
</dbReference>
<reference evidence="8" key="1">
    <citation type="journal article" date="2013" name="Genome Biol. Evol.">
        <title>Punctuated emergences of genetic and phenotypic innovations in eumetazoan, bilaterian, euteleostome, and hominidae ancestors.</title>
        <authorList>
            <person name="Wenger Y."/>
            <person name="Galliot B."/>
        </authorList>
    </citation>
    <scope>NUCLEOTIDE SEQUENCE</scope>
    <source>
        <tissue evidence="8">Whole animals</tissue>
    </source>
</reference>
<dbReference type="GO" id="GO:0043024">
    <property type="term" value="F:ribosomal small subunit binding"/>
    <property type="evidence" value="ECO:0007669"/>
    <property type="project" value="TreeGrafter"/>
</dbReference>
<comment type="similarity">
    <text evidence="1 6">Belongs to the TRAFAC class TrmE-Era-EngA-EngB-Septin-like GTPase superfamily. Era GTPase family.</text>
</comment>
<sequence>MRQLRFLERFLCTSVFDQKVLKVAILGAPNAGKSTLINAAVGSRVSAVSEIKHTTRTVANGIKNIGNCQIIFTDTPGIVSFEEGHRLNMDRAHLRGPRRVAGSADMLAIITDVASKKTRNFIDENIIEIMNSNLEVPAILILNKIDLLKRKEDLIPVASMLMQKRTKDVWGYHSYGGSERFQKCFMISAFSGDGVDDLLDYLVASSKSGAWEYSDQIYCDSSIDFQISEVFREKLLIIFGHEIPWKVKQETVLFHGNDDVVRLHQKLTWPKKSQCRYVMTKLDQLSHACEIELSKMFHSKVILTVDISQKHNMTKDDLKYY</sequence>
<dbReference type="SUPFAM" id="SSF52540">
    <property type="entry name" value="P-loop containing nucleoside triphosphate hydrolases"/>
    <property type="match status" value="1"/>
</dbReference>
<evidence type="ECO:0000256" key="6">
    <source>
        <dbReference type="PROSITE-ProRule" id="PRU01050"/>
    </source>
</evidence>
<dbReference type="InterPro" id="IPR009019">
    <property type="entry name" value="KH_sf_prok-type"/>
</dbReference>
<feature type="region of interest" description="G2" evidence="6">
    <location>
        <begin position="53"/>
        <end position="57"/>
    </location>
</feature>
<evidence type="ECO:0000259" key="7">
    <source>
        <dbReference type="PROSITE" id="PS51713"/>
    </source>
</evidence>
<dbReference type="GO" id="GO:0005759">
    <property type="term" value="C:mitochondrial matrix"/>
    <property type="evidence" value="ECO:0007669"/>
    <property type="project" value="TreeGrafter"/>
</dbReference>